<dbReference type="EMBL" id="CAJVQC010003128">
    <property type="protein sequence ID" value="CAG8521933.1"/>
    <property type="molecule type" value="Genomic_DNA"/>
</dbReference>
<gene>
    <name evidence="1" type="ORF">RPERSI_LOCUS2742</name>
</gene>
<protein>
    <submittedName>
        <fullName evidence="1">36510_t:CDS:1</fullName>
    </submittedName>
</protein>
<organism evidence="1 2">
    <name type="scientific">Racocetra persica</name>
    <dbReference type="NCBI Taxonomy" id="160502"/>
    <lineage>
        <taxon>Eukaryota</taxon>
        <taxon>Fungi</taxon>
        <taxon>Fungi incertae sedis</taxon>
        <taxon>Mucoromycota</taxon>
        <taxon>Glomeromycotina</taxon>
        <taxon>Glomeromycetes</taxon>
        <taxon>Diversisporales</taxon>
        <taxon>Gigasporaceae</taxon>
        <taxon>Racocetra</taxon>
    </lineage>
</organism>
<dbReference type="Proteomes" id="UP000789920">
    <property type="component" value="Unassembled WGS sequence"/>
</dbReference>
<name>A0ACA9LBX4_9GLOM</name>
<evidence type="ECO:0000313" key="1">
    <source>
        <dbReference type="EMBL" id="CAG8521933.1"/>
    </source>
</evidence>
<sequence length="150" mass="16986">MVTRLHDIFYNTKATLLSKADIKEIRESRDYKERLQQGVTSSQSVLEENFQIYKKKQIPEAVPEEVSTPLLSTEIPKKNSQKGKVKIDEKLITKATSMVKKNNKNNMASSSDNSSDTSREDRLESLLENLVKHGEKLKSLTVDTSDISSI</sequence>
<reference evidence="1" key="1">
    <citation type="submission" date="2021-06" db="EMBL/GenBank/DDBJ databases">
        <authorList>
            <person name="Kallberg Y."/>
            <person name="Tangrot J."/>
            <person name="Rosling A."/>
        </authorList>
    </citation>
    <scope>NUCLEOTIDE SEQUENCE</scope>
    <source>
        <strain evidence="1">MA461A</strain>
    </source>
</reference>
<proteinExistence type="predicted"/>
<evidence type="ECO:0000313" key="2">
    <source>
        <dbReference type="Proteomes" id="UP000789920"/>
    </source>
</evidence>
<accession>A0ACA9LBX4</accession>
<comment type="caution">
    <text evidence="1">The sequence shown here is derived from an EMBL/GenBank/DDBJ whole genome shotgun (WGS) entry which is preliminary data.</text>
</comment>
<keyword evidence="2" id="KW-1185">Reference proteome</keyword>